<feature type="compositionally biased region" description="Basic and acidic residues" evidence="1">
    <location>
        <begin position="15"/>
        <end position="24"/>
    </location>
</feature>
<dbReference type="EMBL" id="SJST01000010">
    <property type="protein sequence ID" value="TCD11290.1"/>
    <property type="molecule type" value="Genomic_DNA"/>
</dbReference>
<name>A0A4V2MN43_9HYPH</name>
<keyword evidence="3" id="KW-1185">Reference proteome</keyword>
<accession>A0A4V2MN43</accession>
<evidence type="ECO:0000256" key="1">
    <source>
        <dbReference type="SAM" id="MobiDB-lite"/>
    </source>
</evidence>
<evidence type="ECO:0000313" key="2">
    <source>
        <dbReference type="EMBL" id="TCD11290.1"/>
    </source>
</evidence>
<proteinExistence type="predicted"/>
<feature type="region of interest" description="Disordered" evidence="1">
    <location>
        <begin position="1"/>
        <end position="24"/>
    </location>
</feature>
<dbReference type="Proteomes" id="UP000291301">
    <property type="component" value="Unassembled WGS sequence"/>
</dbReference>
<comment type="caution">
    <text evidence="2">The sequence shown here is derived from an EMBL/GenBank/DDBJ whole genome shotgun (WGS) entry which is preliminary data.</text>
</comment>
<reference evidence="2 3" key="1">
    <citation type="journal article" date="2015" name="Antonie Van Leeuwenhoek">
        <title>Oricola cellulosilytica gen. nov., sp. nov., a cellulose-degrading bacterium of the family Phyllobacteriaceae isolated from surface seashore water, and emended descriptions of Mesorhizobium loti and Phyllobacterium myrsinacearum.</title>
        <authorList>
            <person name="Hameed A."/>
            <person name="Shahina M."/>
            <person name="Lai W.A."/>
            <person name="Lin S.Y."/>
            <person name="Young L.S."/>
            <person name="Liu Y.C."/>
            <person name="Hsu Y.H."/>
            <person name="Young C.C."/>
        </authorList>
    </citation>
    <scope>NUCLEOTIDE SEQUENCE [LARGE SCALE GENOMIC DNA]</scope>
    <source>
        <strain evidence="2 3">KCTC 52183</strain>
    </source>
</reference>
<gene>
    <name evidence="2" type="ORF">E0D97_17340</name>
</gene>
<evidence type="ECO:0000313" key="3">
    <source>
        <dbReference type="Proteomes" id="UP000291301"/>
    </source>
</evidence>
<sequence length="133" mass="14783">MASADMHTATTNPEPAERERQPSKSDLVDLEVVELELALDHQLLQEFGFEHCLQEACAATQFDFLFQLPVFDQIPGQRIAVLSTGIDGKLLFAVLNDAGNDVEIVQEKDMRPEITSFALAFMDLFSKLGQPES</sequence>
<dbReference type="RefSeq" id="WP_131571587.1">
    <property type="nucleotide sequence ID" value="NZ_JAINFK010000002.1"/>
</dbReference>
<dbReference type="AlphaFoldDB" id="A0A4V2MN43"/>
<protein>
    <submittedName>
        <fullName evidence="2">Uncharacterized protein</fullName>
    </submittedName>
</protein>
<organism evidence="2 3">
    <name type="scientific">Oricola cellulosilytica</name>
    <dbReference type="NCBI Taxonomy" id="1429082"/>
    <lineage>
        <taxon>Bacteria</taxon>
        <taxon>Pseudomonadati</taxon>
        <taxon>Pseudomonadota</taxon>
        <taxon>Alphaproteobacteria</taxon>
        <taxon>Hyphomicrobiales</taxon>
        <taxon>Ahrensiaceae</taxon>
        <taxon>Oricola</taxon>
    </lineage>
</organism>